<accession>A0AAN6YE42</accession>
<gene>
    <name evidence="8" type="ORF">QBC37DRAFT_471181</name>
</gene>
<dbReference type="GO" id="GO:0022857">
    <property type="term" value="F:transmembrane transporter activity"/>
    <property type="evidence" value="ECO:0007669"/>
    <property type="project" value="InterPro"/>
</dbReference>
<feature type="domain" description="Major facilitator superfamily (MFS) profile" evidence="7">
    <location>
        <begin position="67"/>
        <end position="485"/>
    </location>
</feature>
<dbReference type="Proteomes" id="UP001301769">
    <property type="component" value="Unassembled WGS sequence"/>
</dbReference>
<evidence type="ECO:0000259" key="7">
    <source>
        <dbReference type="PROSITE" id="PS50850"/>
    </source>
</evidence>
<keyword evidence="2" id="KW-0813">Transport</keyword>
<dbReference type="Pfam" id="PF07690">
    <property type="entry name" value="MFS_1"/>
    <property type="match status" value="1"/>
</dbReference>
<dbReference type="AlphaFoldDB" id="A0AAN6YE42"/>
<comment type="caution">
    <text evidence="8">The sequence shown here is derived from an EMBL/GenBank/DDBJ whole genome shotgun (WGS) entry which is preliminary data.</text>
</comment>
<evidence type="ECO:0000313" key="8">
    <source>
        <dbReference type="EMBL" id="KAK4216823.1"/>
    </source>
</evidence>
<evidence type="ECO:0000256" key="3">
    <source>
        <dbReference type="ARBA" id="ARBA00022692"/>
    </source>
</evidence>
<dbReference type="PROSITE" id="PS50850">
    <property type="entry name" value="MFS"/>
    <property type="match status" value="1"/>
</dbReference>
<dbReference type="PANTHER" id="PTHR43791">
    <property type="entry name" value="PERMEASE-RELATED"/>
    <property type="match status" value="1"/>
</dbReference>
<dbReference type="InterPro" id="IPR011701">
    <property type="entry name" value="MFS"/>
</dbReference>
<dbReference type="FunFam" id="1.20.1250.20:FF:000013">
    <property type="entry name" value="MFS general substrate transporter"/>
    <property type="match status" value="1"/>
</dbReference>
<protein>
    <submittedName>
        <fullName evidence="8">Major facilitator superfamily domain-containing protein</fullName>
    </submittedName>
</protein>
<name>A0AAN6YE42_9PEZI</name>
<dbReference type="FunFam" id="1.20.1250.20:FF:000018">
    <property type="entry name" value="MFS transporter permease"/>
    <property type="match status" value="1"/>
</dbReference>
<evidence type="ECO:0000313" key="9">
    <source>
        <dbReference type="Proteomes" id="UP001301769"/>
    </source>
</evidence>
<evidence type="ECO:0000256" key="1">
    <source>
        <dbReference type="ARBA" id="ARBA00004141"/>
    </source>
</evidence>
<keyword evidence="4 6" id="KW-1133">Transmembrane helix</keyword>
<sequence length="514" mass="57358">MTRDILYRTEERKGVPGLGGLGTSYSDLYGPLIRPRKVTKCSTCPTLNDNLPICLDRRLNRKFDLHILPWLFGIWLFSFIDRSNIGNAKIAGLPESLSITTGTSFNVALLVFYIPYILVDVPSNLLLKRLRAGIFLPSLITAWGIVCTCMGFIKSYAGLIVCRLLLGMFEGGILGGVIIYLAMFYRRHQMLYRSGLFYCAAPLSGAFGGLLAGALGQVRYGGYERWPWIFFIEGAITVIFGITCFFFMPDTPAMAKFLTDEEKVWASRRMRLDASGSTAIDVDQEKFDWRWARMALRAPQMWFCAAIWFFLLVPLYSFSLFLPSIIAGMGYTSTVAQLFTVPPNMAGFLVVIATAHYSDKVKNRGFFIVGGTILGIAGYIMLLASDANSVKYAGTFLIAAGVFQASPMLMGWVANNLSPHYVRAVGVGVVISVANCSAFIGTFIYIQRDAPKYTLGHSMSLAALVLNLLLTLAQMIYLRWENTQRALGHRDDRLLDDENVHRLGHRHPLFRYTL</sequence>
<feature type="transmembrane region" description="Helical" evidence="6">
    <location>
        <begin position="228"/>
        <end position="248"/>
    </location>
</feature>
<reference evidence="8" key="2">
    <citation type="submission" date="2023-05" db="EMBL/GenBank/DDBJ databases">
        <authorList>
            <consortium name="Lawrence Berkeley National Laboratory"/>
            <person name="Steindorff A."/>
            <person name="Hensen N."/>
            <person name="Bonometti L."/>
            <person name="Westerberg I."/>
            <person name="Brannstrom I.O."/>
            <person name="Guillou S."/>
            <person name="Cros-Aarteil S."/>
            <person name="Calhoun S."/>
            <person name="Haridas S."/>
            <person name="Kuo A."/>
            <person name="Mondo S."/>
            <person name="Pangilinan J."/>
            <person name="Riley R."/>
            <person name="Labutti K."/>
            <person name="Andreopoulos B."/>
            <person name="Lipzen A."/>
            <person name="Chen C."/>
            <person name="Yanf M."/>
            <person name="Daum C."/>
            <person name="Ng V."/>
            <person name="Clum A."/>
            <person name="Ohm R."/>
            <person name="Martin F."/>
            <person name="Silar P."/>
            <person name="Natvig D."/>
            <person name="Lalanne C."/>
            <person name="Gautier V."/>
            <person name="Ament-Velasquez S.L."/>
            <person name="Kruys A."/>
            <person name="Hutchinson M.I."/>
            <person name="Powell A.J."/>
            <person name="Barry K."/>
            <person name="Miller A.N."/>
            <person name="Grigoriev I.V."/>
            <person name="Debuchy R."/>
            <person name="Gladieux P."/>
            <person name="Thoren M.H."/>
            <person name="Johannesson H."/>
        </authorList>
    </citation>
    <scope>NUCLEOTIDE SEQUENCE</scope>
    <source>
        <strain evidence="8">PSN293</strain>
    </source>
</reference>
<feature type="transmembrane region" description="Helical" evidence="6">
    <location>
        <begin position="425"/>
        <end position="446"/>
    </location>
</feature>
<feature type="transmembrane region" description="Helical" evidence="6">
    <location>
        <begin position="130"/>
        <end position="153"/>
    </location>
</feature>
<feature type="transmembrane region" description="Helical" evidence="6">
    <location>
        <begin position="365"/>
        <end position="384"/>
    </location>
</feature>
<feature type="transmembrane region" description="Helical" evidence="6">
    <location>
        <begin position="196"/>
        <end position="216"/>
    </location>
</feature>
<dbReference type="Gene3D" id="1.20.1250.20">
    <property type="entry name" value="MFS general substrate transporter like domains"/>
    <property type="match status" value="2"/>
</dbReference>
<dbReference type="EMBL" id="MU858065">
    <property type="protein sequence ID" value="KAK4216823.1"/>
    <property type="molecule type" value="Genomic_DNA"/>
</dbReference>
<dbReference type="InterPro" id="IPR036259">
    <property type="entry name" value="MFS_trans_sf"/>
</dbReference>
<feature type="transmembrane region" description="Helical" evidence="6">
    <location>
        <begin position="67"/>
        <end position="85"/>
    </location>
</feature>
<dbReference type="GO" id="GO:0016020">
    <property type="term" value="C:membrane"/>
    <property type="evidence" value="ECO:0007669"/>
    <property type="project" value="UniProtKB-SubCell"/>
</dbReference>
<dbReference type="SUPFAM" id="SSF103473">
    <property type="entry name" value="MFS general substrate transporter"/>
    <property type="match status" value="1"/>
</dbReference>
<organism evidence="8 9">
    <name type="scientific">Rhypophila decipiens</name>
    <dbReference type="NCBI Taxonomy" id="261697"/>
    <lineage>
        <taxon>Eukaryota</taxon>
        <taxon>Fungi</taxon>
        <taxon>Dikarya</taxon>
        <taxon>Ascomycota</taxon>
        <taxon>Pezizomycotina</taxon>
        <taxon>Sordariomycetes</taxon>
        <taxon>Sordariomycetidae</taxon>
        <taxon>Sordariales</taxon>
        <taxon>Naviculisporaceae</taxon>
        <taxon>Rhypophila</taxon>
    </lineage>
</organism>
<evidence type="ECO:0000256" key="4">
    <source>
        <dbReference type="ARBA" id="ARBA00022989"/>
    </source>
</evidence>
<feature type="transmembrane region" description="Helical" evidence="6">
    <location>
        <begin position="458"/>
        <end position="480"/>
    </location>
</feature>
<feature type="transmembrane region" description="Helical" evidence="6">
    <location>
        <begin position="301"/>
        <end position="322"/>
    </location>
</feature>
<reference evidence="8" key="1">
    <citation type="journal article" date="2023" name="Mol. Phylogenet. Evol.">
        <title>Genome-scale phylogeny and comparative genomics of the fungal order Sordariales.</title>
        <authorList>
            <person name="Hensen N."/>
            <person name="Bonometti L."/>
            <person name="Westerberg I."/>
            <person name="Brannstrom I.O."/>
            <person name="Guillou S."/>
            <person name="Cros-Aarteil S."/>
            <person name="Calhoun S."/>
            <person name="Haridas S."/>
            <person name="Kuo A."/>
            <person name="Mondo S."/>
            <person name="Pangilinan J."/>
            <person name="Riley R."/>
            <person name="LaButti K."/>
            <person name="Andreopoulos B."/>
            <person name="Lipzen A."/>
            <person name="Chen C."/>
            <person name="Yan M."/>
            <person name="Daum C."/>
            <person name="Ng V."/>
            <person name="Clum A."/>
            <person name="Steindorff A."/>
            <person name="Ohm R.A."/>
            <person name="Martin F."/>
            <person name="Silar P."/>
            <person name="Natvig D.O."/>
            <person name="Lalanne C."/>
            <person name="Gautier V."/>
            <person name="Ament-Velasquez S.L."/>
            <person name="Kruys A."/>
            <person name="Hutchinson M.I."/>
            <person name="Powell A.J."/>
            <person name="Barry K."/>
            <person name="Miller A.N."/>
            <person name="Grigoriev I.V."/>
            <person name="Debuchy R."/>
            <person name="Gladieux P."/>
            <person name="Hiltunen Thoren M."/>
            <person name="Johannesson H."/>
        </authorList>
    </citation>
    <scope>NUCLEOTIDE SEQUENCE</scope>
    <source>
        <strain evidence="8">PSN293</strain>
    </source>
</reference>
<evidence type="ECO:0000256" key="2">
    <source>
        <dbReference type="ARBA" id="ARBA00022448"/>
    </source>
</evidence>
<keyword evidence="3 6" id="KW-0812">Transmembrane</keyword>
<evidence type="ECO:0000256" key="5">
    <source>
        <dbReference type="ARBA" id="ARBA00023136"/>
    </source>
</evidence>
<keyword evidence="5 6" id="KW-0472">Membrane</keyword>
<feature type="transmembrane region" description="Helical" evidence="6">
    <location>
        <begin position="334"/>
        <end position="353"/>
    </location>
</feature>
<dbReference type="InterPro" id="IPR020846">
    <property type="entry name" value="MFS_dom"/>
</dbReference>
<keyword evidence="9" id="KW-1185">Reference proteome</keyword>
<feature type="transmembrane region" description="Helical" evidence="6">
    <location>
        <begin position="390"/>
        <end position="413"/>
    </location>
</feature>
<feature type="transmembrane region" description="Helical" evidence="6">
    <location>
        <begin position="97"/>
        <end position="118"/>
    </location>
</feature>
<comment type="subcellular location">
    <subcellularLocation>
        <location evidence="1">Membrane</location>
        <topology evidence="1">Multi-pass membrane protein</topology>
    </subcellularLocation>
</comment>
<evidence type="ECO:0000256" key="6">
    <source>
        <dbReference type="SAM" id="Phobius"/>
    </source>
</evidence>
<dbReference type="PANTHER" id="PTHR43791:SF5">
    <property type="entry name" value="MAJOR FACILITATOR SUPERFAMILY (MFS) PROFILE DOMAIN-CONTAINING PROTEIN"/>
    <property type="match status" value="1"/>
</dbReference>
<proteinExistence type="predicted"/>
<feature type="transmembrane region" description="Helical" evidence="6">
    <location>
        <begin position="165"/>
        <end position="184"/>
    </location>
</feature>